<comment type="domain">
    <text evidence="6">The N-terminal region contains the highly conserved SGGXDS motif, predicted to be a P-loop motif involved in ATP binding.</text>
</comment>
<dbReference type="EC" id="6.3.4.19" evidence="6"/>
<dbReference type="GO" id="GO:0005524">
    <property type="term" value="F:ATP binding"/>
    <property type="evidence" value="ECO:0007669"/>
    <property type="project" value="UniProtKB-UniRule"/>
</dbReference>
<dbReference type="PANTHER" id="PTHR43033:SF1">
    <property type="entry name" value="TRNA(ILE)-LYSIDINE SYNTHASE-RELATED"/>
    <property type="match status" value="1"/>
</dbReference>
<evidence type="ECO:0000313" key="8">
    <source>
        <dbReference type="EMBL" id="ABS63739.1"/>
    </source>
</evidence>
<evidence type="ECO:0000256" key="6">
    <source>
        <dbReference type="HAMAP-Rule" id="MF_01161"/>
    </source>
</evidence>
<name>A7HV06_PARL1</name>
<evidence type="ECO:0000256" key="1">
    <source>
        <dbReference type="ARBA" id="ARBA00022598"/>
    </source>
</evidence>
<dbReference type="InterPro" id="IPR012094">
    <property type="entry name" value="tRNA_Ile_lys_synt"/>
</dbReference>
<evidence type="ECO:0000256" key="2">
    <source>
        <dbReference type="ARBA" id="ARBA00022694"/>
    </source>
</evidence>
<dbReference type="Proteomes" id="UP000006377">
    <property type="component" value="Chromosome"/>
</dbReference>
<comment type="subcellular location">
    <subcellularLocation>
        <location evidence="6">Cytoplasm</location>
    </subcellularLocation>
</comment>
<dbReference type="RefSeq" id="WP_012111043.1">
    <property type="nucleotide sequence ID" value="NC_009719.1"/>
</dbReference>
<dbReference type="eggNOG" id="COG0037">
    <property type="taxonomic scope" value="Bacteria"/>
</dbReference>
<dbReference type="InterPro" id="IPR012795">
    <property type="entry name" value="tRNA_Ile_lys_synt_N"/>
</dbReference>
<reference evidence="8 9" key="1">
    <citation type="journal article" date="2011" name="Stand. Genomic Sci.">
        <title>Complete genome sequence of Parvibaculum lavamentivorans type strain (DS-1(T)).</title>
        <authorList>
            <person name="Schleheck D."/>
            <person name="Weiss M."/>
            <person name="Pitluck S."/>
            <person name="Bruce D."/>
            <person name="Land M.L."/>
            <person name="Han S."/>
            <person name="Saunders E."/>
            <person name="Tapia R."/>
            <person name="Detter C."/>
            <person name="Brettin T."/>
            <person name="Han J."/>
            <person name="Woyke T."/>
            <person name="Goodwin L."/>
            <person name="Pennacchio L."/>
            <person name="Nolan M."/>
            <person name="Cook A.M."/>
            <person name="Kjelleberg S."/>
            <person name="Thomas T."/>
        </authorList>
    </citation>
    <scope>NUCLEOTIDE SEQUENCE [LARGE SCALE GENOMIC DNA]</scope>
    <source>
        <strain evidence="9">DS-1 / DSM 13023 / NCIMB 13966</strain>
    </source>
</reference>
<proteinExistence type="inferred from homology"/>
<gene>
    <name evidence="6" type="primary">tilS</name>
    <name evidence="8" type="ordered locus">Plav_2125</name>
</gene>
<evidence type="ECO:0000259" key="7">
    <source>
        <dbReference type="Pfam" id="PF01171"/>
    </source>
</evidence>
<dbReference type="KEGG" id="pla:Plav_2125"/>
<evidence type="ECO:0000256" key="3">
    <source>
        <dbReference type="ARBA" id="ARBA00022741"/>
    </source>
</evidence>
<feature type="binding site" evidence="6">
    <location>
        <begin position="38"/>
        <end position="43"/>
    </location>
    <ligand>
        <name>ATP</name>
        <dbReference type="ChEBI" id="CHEBI:30616"/>
    </ligand>
</feature>
<comment type="catalytic activity">
    <reaction evidence="5 6">
        <text>cytidine(34) in tRNA(Ile2) + L-lysine + ATP = lysidine(34) in tRNA(Ile2) + AMP + diphosphate + H(+)</text>
        <dbReference type="Rhea" id="RHEA:43744"/>
        <dbReference type="Rhea" id="RHEA-COMP:10625"/>
        <dbReference type="Rhea" id="RHEA-COMP:10670"/>
        <dbReference type="ChEBI" id="CHEBI:15378"/>
        <dbReference type="ChEBI" id="CHEBI:30616"/>
        <dbReference type="ChEBI" id="CHEBI:32551"/>
        <dbReference type="ChEBI" id="CHEBI:33019"/>
        <dbReference type="ChEBI" id="CHEBI:82748"/>
        <dbReference type="ChEBI" id="CHEBI:83665"/>
        <dbReference type="ChEBI" id="CHEBI:456215"/>
        <dbReference type="EC" id="6.3.4.19"/>
    </reaction>
</comment>
<accession>A7HV06</accession>
<protein>
    <recommendedName>
        <fullName evidence="6">tRNA(Ile)-lysidine synthase</fullName>
        <ecNumber evidence="6">6.3.4.19</ecNumber>
    </recommendedName>
    <alternativeName>
        <fullName evidence="6">tRNA(Ile)-2-lysyl-cytidine synthase</fullName>
    </alternativeName>
    <alternativeName>
        <fullName evidence="6">tRNA(Ile)-lysidine synthetase</fullName>
    </alternativeName>
</protein>
<keyword evidence="1 6" id="KW-0436">Ligase</keyword>
<dbReference type="GO" id="GO:0006400">
    <property type="term" value="P:tRNA modification"/>
    <property type="evidence" value="ECO:0007669"/>
    <property type="project" value="UniProtKB-UniRule"/>
</dbReference>
<dbReference type="CDD" id="cd01992">
    <property type="entry name" value="TilS_N"/>
    <property type="match status" value="1"/>
</dbReference>
<dbReference type="SUPFAM" id="SSF52402">
    <property type="entry name" value="Adenine nucleotide alpha hydrolases-like"/>
    <property type="match status" value="1"/>
</dbReference>
<keyword evidence="6" id="KW-0963">Cytoplasm</keyword>
<dbReference type="PANTHER" id="PTHR43033">
    <property type="entry name" value="TRNA(ILE)-LYSIDINE SYNTHASE-RELATED"/>
    <property type="match status" value="1"/>
</dbReference>
<evidence type="ECO:0000256" key="5">
    <source>
        <dbReference type="ARBA" id="ARBA00048539"/>
    </source>
</evidence>
<dbReference type="InterPro" id="IPR011063">
    <property type="entry name" value="TilS/TtcA_N"/>
</dbReference>
<keyword evidence="9" id="KW-1185">Reference proteome</keyword>
<dbReference type="Pfam" id="PF01171">
    <property type="entry name" value="ATP_bind_3"/>
    <property type="match status" value="1"/>
</dbReference>
<dbReference type="EMBL" id="CP000774">
    <property type="protein sequence ID" value="ABS63739.1"/>
    <property type="molecule type" value="Genomic_DNA"/>
</dbReference>
<dbReference type="STRING" id="402881.Plav_2125"/>
<dbReference type="NCBIfam" id="TIGR02432">
    <property type="entry name" value="lysidine_TilS_N"/>
    <property type="match status" value="1"/>
</dbReference>
<keyword evidence="3 6" id="KW-0547">Nucleotide-binding</keyword>
<organism evidence="8 9">
    <name type="scientific">Parvibaculum lavamentivorans (strain DS-1 / DSM 13023 / NCIMB 13966)</name>
    <dbReference type="NCBI Taxonomy" id="402881"/>
    <lineage>
        <taxon>Bacteria</taxon>
        <taxon>Pseudomonadati</taxon>
        <taxon>Pseudomonadota</taxon>
        <taxon>Alphaproteobacteria</taxon>
        <taxon>Hyphomicrobiales</taxon>
        <taxon>Parvibaculaceae</taxon>
        <taxon>Parvibaculum</taxon>
    </lineage>
</organism>
<feature type="domain" description="tRNA(Ile)-lysidine/2-thiocytidine synthase N-terminal" evidence="7">
    <location>
        <begin position="32"/>
        <end position="216"/>
    </location>
</feature>
<evidence type="ECO:0000313" key="9">
    <source>
        <dbReference type="Proteomes" id="UP000006377"/>
    </source>
</evidence>
<sequence length="443" mass="46811">MSAQDKTARTMSSPVSPAEFSTRLSVLKPSKKIAIAFSGGPDSLALLILAAEWAKKRRGISLVAFTVDHGLRAASAAEAKAAARLSDELGVPHRTLKWRGVKPAKGIQAAARDARYALLLAACRSFGAGDLLVAHHLEDQAETFLLRLARGSGVDGLAAMPRARPLSDEEPAVRLLRPLIDLPRSRLLATVARAGLTAIHDPSNENERFDRVKARKALALLAPLGLDAARLARTAEHMARARLALEDETAALLRTHAVLSSFGHVEINMAAFLAAPAEIGLRVLGALCRIVGGGGYGPRMEGLEEVYQAAGTGTLGKGRTLHGVKLAASRGSLVATRELEAAKKSPAIILKAGEEGLWDRRFDIRLKKAPRGAVYEVRALGSNGLAALKAAGIPLPKGQRSILLPLPGLWREGRLAIAPHLGTLDPAVQAEANFHQGGFAGRG</sequence>
<dbReference type="AlphaFoldDB" id="A7HV06"/>
<keyword evidence="4 6" id="KW-0067">ATP-binding</keyword>
<evidence type="ECO:0000256" key="4">
    <source>
        <dbReference type="ARBA" id="ARBA00022840"/>
    </source>
</evidence>
<dbReference type="HAMAP" id="MF_01161">
    <property type="entry name" value="tRNA_Ile_lys_synt"/>
    <property type="match status" value="1"/>
</dbReference>
<dbReference type="InterPro" id="IPR014729">
    <property type="entry name" value="Rossmann-like_a/b/a_fold"/>
</dbReference>
<dbReference type="GO" id="GO:0005737">
    <property type="term" value="C:cytoplasm"/>
    <property type="evidence" value="ECO:0007669"/>
    <property type="project" value="UniProtKB-SubCell"/>
</dbReference>
<dbReference type="Gene3D" id="3.40.50.620">
    <property type="entry name" value="HUPs"/>
    <property type="match status" value="1"/>
</dbReference>
<comment type="similarity">
    <text evidence="6">Belongs to the tRNA(Ile)-lysidine synthase family.</text>
</comment>
<dbReference type="GO" id="GO:0032267">
    <property type="term" value="F:tRNA(Ile)-lysidine synthase activity"/>
    <property type="evidence" value="ECO:0007669"/>
    <property type="project" value="UniProtKB-EC"/>
</dbReference>
<keyword evidence="2 6" id="KW-0819">tRNA processing</keyword>
<comment type="function">
    <text evidence="6">Ligates lysine onto the cytidine present at position 34 of the AUA codon-specific tRNA(Ile) that contains the anticodon CAU, in an ATP-dependent manner. Cytidine is converted to lysidine, thus changing the amino acid specificity of the tRNA from methionine to isoleucine.</text>
</comment>
<dbReference type="HOGENOM" id="CLU_018869_3_2_5"/>
<dbReference type="OrthoDB" id="9807403at2"/>